<dbReference type="InterPro" id="IPR006574">
    <property type="entry name" value="PRY"/>
</dbReference>
<dbReference type="InterPro" id="IPR043136">
    <property type="entry name" value="B30.2/SPRY_sf"/>
</dbReference>
<dbReference type="SUPFAM" id="SSF49899">
    <property type="entry name" value="Concanavalin A-like lectins/glucanases"/>
    <property type="match status" value="1"/>
</dbReference>
<evidence type="ECO:0000259" key="9">
    <source>
        <dbReference type="PROSITE" id="PS50089"/>
    </source>
</evidence>
<dbReference type="Gene3D" id="2.60.120.920">
    <property type="match status" value="1"/>
</dbReference>
<dbReference type="InterPro" id="IPR017907">
    <property type="entry name" value="Znf_RING_CS"/>
</dbReference>
<keyword evidence="5" id="KW-0391">Immunity</keyword>
<keyword evidence="6 8" id="KW-0175">Coiled coil</keyword>
<organism evidence="12 13">
    <name type="scientific">Pyxicephalus adspersus</name>
    <name type="common">African bullfrog</name>
    <dbReference type="NCBI Taxonomy" id="30357"/>
    <lineage>
        <taxon>Eukaryota</taxon>
        <taxon>Metazoa</taxon>
        <taxon>Chordata</taxon>
        <taxon>Craniata</taxon>
        <taxon>Vertebrata</taxon>
        <taxon>Euteleostomi</taxon>
        <taxon>Amphibia</taxon>
        <taxon>Batrachia</taxon>
        <taxon>Anura</taxon>
        <taxon>Neobatrachia</taxon>
        <taxon>Ranoidea</taxon>
        <taxon>Pyxicephalidae</taxon>
        <taxon>Pyxicephalinae</taxon>
        <taxon>Pyxicephalus</taxon>
    </lineage>
</organism>
<keyword evidence="4" id="KW-0862">Zinc</keyword>
<keyword evidence="3 7" id="KW-0863">Zinc-finger</keyword>
<protein>
    <submittedName>
        <fullName evidence="12">Uncharacterized protein</fullName>
    </submittedName>
</protein>
<dbReference type="AlphaFoldDB" id="A0AAV2ZUA3"/>
<evidence type="ECO:0000256" key="7">
    <source>
        <dbReference type="PROSITE-ProRule" id="PRU00024"/>
    </source>
</evidence>
<keyword evidence="13" id="KW-1185">Reference proteome</keyword>
<dbReference type="InterPro" id="IPR058030">
    <property type="entry name" value="TRIM8/14/16/25/29/45/65_CC"/>
</dbReference>
<feature type="domain" description="RING-type" evidence="9">
    <location>
        <begin position="12"/>
        <end position="55"/>
    </location>
</feature>
<dbReference type="PROSITE" id="PS50188">
    <property type="entry name" value="B302_SPRY"/>
    <property type="match status" value="1"/>
</dbReference>
<reference evidence="12" key="1">
    <citation type="thesis" date="2020" institute="ProQuest LLC" country="789 East Eisenhower Parkway, Ann Arbor, MI, USA">
        <title>Comparative Genomics and Chromosome Evolution.</title>
        <authorList>
            <person name="Mudd A.B."/>
        </authorList>
    </citation>
    <scope>NUCLEOTIDE SEQUENCE</scope>
    <source>
        <strain evidence="12">1538</strain>
        <tissue evidence="12">Blood</tissue>
    </source>
</reference>
<evidence type="ECO:0000256" key="5">
    <source>
        <dbReference type="ARBA" id="ARBA00022859"/>
    </source>
</evidence>
<feature type="domain" description="B box-type" evidence="10">
    <location>
        <begin position="132"/>
        <end position="173"/>
    </location>
</feature>
<dbReference type="Pfam" id="PF25600">
    <property type="entry name" value="TRIM_CC"/>
    <property type="match status" value="1"/>
</dbReference>
<dbReference type="InterPro" id="IPR003879">
    <property type="entry name" value="Butyrophylin_SPRY"/>
</dbReference>
<sequence>MAADGLKEELNCSICLSLYREPMSLRCGHNFCQDCIVTVLDTQEGSGVYSCPECREEYTERPPLVKIRKLCNIVDNFRSAHQEDAEVFCTYCDSSVPATKTCLHCEASFCSKHLKNHSKSGDHILTDPTTSYEERKCSIHKEILKYYCTMDNACICMSCWVAGDHKGHQVELLNQASEKMIEKLRETEEKEKTSVVTKRVSDLFGDIRKQLDNTEKRVLAEISRQEEEVSQSVFSLIQKLEEQKDELSRKINQMEELCNTQDPMTILKKAPSSHEIIHSVNAVDDVGCLDEGIISQILHNGLLHFTDSLIDLKIKRQFSVMEKSDIVLDINTAHNNIIISEDLKTATYSDSCQNRPEGPERFKSQQVLSTNGITSGKHYWEVDVSGAEKWLTGVAAHSIERKIVGNESWIGYNDKSWSLKETYVGHNNIFKSLNSGSPVKSVGIYLDYEAGRLSFYQLCDSIRHLHTFTATFTEPLHAAFYLYKKCSIKIRK</sequence>
<dbReference type="CDD" id="cd12891">
    <property type="entry name" value="SPRY_PRY_C-I_2"/>
    <property type="match status" value="1"/>
</dbReference>
<dbReference type="SMART" id="SM00336">
    <property type="entry name" value="BBOX"/>
    <property type="match status" value="1"/>
</dbReference>
<evidence type="ECO:0000256" key="8">
    <source>
        <dbReference type="SAM" id="Coils"/>
    </source>
</evidence>
<dbReference type="InterPro" id="IPR001870">
    <property type="entry name" value="B30.2/SPRY"/>
</dbReference>
<dbReference type="PROSITE" id="PS50089">
    <property type="entry name" value="ZF_RING_2"/>
    <property type="match status" value="1"/>
</dbReference>
<dbReference type="PANTHER" id="PTHR25465">
    <property type="entry name" value="B-BOX DOMAIN CONTAINING"/>
    <property type="match status" value="1"/>
</dbReference>
<evidence type="ECO:0000259" key="11">
    <source>
        <dbReference type="PROSITE" id="PS50188"/>
    </source>
</evidence>
<dbReference type="PROSITE" id="PS00518">
    <property type="entry name" value="ZF_RING_1"/>
    <property type="match status" value="1"/>
</dbReference>
<gene>
    <name evidence="12" type="ORF">GDO54_014988</name>
</gene>
<dbReference type="Pfam" id="PF00622">
    <property type="entry name" value="SPRY"/>
    <property type="match status" value="1"/>
</dbReference>
<evidence type="ECO:0000256" key="3">
    <source>
        <dbReference type="ARBA" id="ARBA00022771"/>
    </source>
</evidence>
<evidence type="ECO:0000256" key="4">
    <source>
        <dbReference type="ARBA" id="ARBA00022833"/>
    </source>
</evidence>
<dbReference type="InterPro" id="IPR003877">
    <property type="entry name" value="SPRY_dom"/>
</dbReference>
<dbReference type="SMART" id="SM00449">
    <property type="entry name" value="SPRY"/>
    <property type="match status" value="1"/>
</dbReference>
<dbReference type="GO" id="GO:0008270">
    <property type="term" value="F:zinc ion binding"/>
    <property type="evidence" value="ECO:0007669"/>
    <property type="project" value="UniProtKB-KW"/>
</dbReference>
<dbReference type="SMART" id="SM00184">
    <property type="entry name" value="RING"/>
    <property type="match status" value="1"/>
</dbReference>
<dbReference type="GO" id="GO:0005737">
    <property type="term" value="C:cytoplasm"/>
    <property type="evidence" value="ECO:0007669"/>
    <property type="project" value="UniProtKB-ARBA"/>
</dbReference>
<feature type="domain" description="B30.2/SPRY" evidence="11">
    <location>
        <begin position="306"/>
        <end position="492"/>
    </location>
</feature>
<dbReference type="SMART" id="SM00589">
    <property type="entry name" value="PRY"/>
    <property type="match status" value="1"/>
</dbReference>
<dbReference type="PANTHER" id="PTHR25465:SF48">
    <property type="entry name" value="E3 UBIQUITIN-PROTEIN LIGASE TRIM39"/>
    <property type="match status" value="1"/>
</dbReference>
<dbReference type="Proteomes" id="UP001181693">
    <property type="component" value="Unassembled WGS sequence"/>
</dbReference>
<dbReference type="SUPFAM" id="SSF57845">
    <property type="entry name" value="B-box zinc-binding domain"/>
    <property type="match status" value="1"/>
</dbReference>
<dbReference type="InterPro" id="IPR027370">
    <property type="entry name" value="Znf-RING_euk"/>
</dbReference>
<dbReference type="Gene3D" id="3.30.40.10">
    <property type="entry name" value="Zinc/RING finger domain, C3HC4 (zinc finger)"/>
    <property type="match status" value="1"/>
</dbReference>
<dbReference type="PRINTS" id="PR01407">
    <property type="entry name" value="BUTYPHLNCDUF"/>
</dbReference>
<dbReference type="InterPro" id="IPR001841">
    <property type="entry name" value="Znf_RING"/>
</dbReference>
<evidence type="ECO:0000313" key="12">
    <source>
        <dbReference type="EMBL" id="DBA19120.1"/>
    </source>
</evidence>
<evidence type="ECO:0000256" key="6">
    <source>
        <dbReference type="ARBA" id="ARBA00023054"/>
    </source>
</evidence>
<accession>A0AAV2ZUA3</accession>
<dbReference type="PROSITE" id="PS50119">
    <property type="entry name" value="ZF_BBOX"/>
    <property type="match status" value="1"/>
</dbReference>
<feature type="coiled-coil region" evidence="8">
    <location>
        <begin position="170"/>
        <end position="260"/>
    </location>
</feature>
<dbReference type="Pfam" id="PF13445">
    <property type="entry name" value="zf-RING_UBOX"/>
    <property type="match status" value="1"/>
</dbReference>
<evidence type="ECO:0000313" key="13">
    <source>
        <dbReference type="Proteomes" id="UP001181693"/>
    </source>
</evidence>
<evidence type="ECO:0000256" key="2">
    <source>
        <dbReference type="ARBA" id="ARBA00022723"/>
    </source>
</evidence>
<dbReference type="GO" id="GO:0045087">
    <property type="term" value="P:innate immune response"/>
    <property type="evidence" value="ECO:0007669"/>
    <property type="project" value="UniProtKB-KW"/>
</dbReference>
<keyword evidence="1" id="KW-0399">Innate immunity</keyword>
<dbReference type="SUPFAM" id="SSF57850">
    <property type="entry name" value="RING/U-box"/>
    <property type="match status" value="1"/>
</dbReference>
<dbReference type="InterPro" id="IPR000315">
    <property type="entry name" value="Znf_B-box"/>
</dbReference>
<dbReference type="EMBL" id="DYDO01000008">
    <property type="protein sequence ID" value="DBA19120.1"/>
    <property type="molecule type" value="Genomic_DNA"/>
</dbReference>
<proteinExistence type="predicted"/>
<dbReference type="CDD" id="cd19769">
    <property type="entry name" value="Bbox2_TRIM16-like"/>
    <property type="match status" value="1"/>
</dbReference>
<name>A0AAV2ZUA3_PYXAD</name>
<dbReference type="InterPro" id="IPR051051">
    <property type="entry name" value="E3_ubiq-ligase_TRIM/RNF"/>
</dbReference>
<dbReference type="InterPro" id="IPR013083">
    <property type="entry name" value="Znf_RING/FYVE/PHD"/>
</dbReference>
<keyword evidence="2" id="KW-0479">Metal-binding</keyword>
<evidence type="ECO:0000256" key="1">
    <source>
        <dbReference type="ARBA" id="ARBA00022588"/>
    </source>
</evidence>
<evidence type="ECO:0000259" key="10">
    <source>
        <dbReference type="PROSITE" id="PS50119"/>
    </source>
</evidence>
<comment type="caution">
    <text evidence="12">The sequence shown here is derived from an EMBL/GenBank/DDBJ whole genome shotgun (WGS) entry which is preliminary data.</text>
</comment>
<dbReference type="Pfam" id="PF00643">
    <property type="entry name" value="zf-B_box"/>
    <property type="match status" value="1"/>
</dbReference>
<dbReference type="Gene3D" id="3.30.160.60">
    <property type="entry name" value="Classic Zinc Finger"/>
    <property type="match status" value="1"/>
</dbReference>
<dbReference type="Pfam" id="PF13765">
    <property type="entry name" value="PRY"/>
    <property type="match status" value="1"/>
</dbReference>
<dbReference type="InterPro" id="IPR013320">
    <property type="entry name" value="ConA-like_dom_sf"/>
</dbReference>